<accession>A0A439D9I0</accession>
<feature type="region of interest" description="Disordered" evidence="1">
    <location>
        <begin position="151"/>
        <end position="214"/>
    </location>
</feature>
<evidence type="ECO:0000256" key="1">
    <source>
        <dbReference type="SAM" id="MobiDB-lite"/>
    </source>
</evidence>
<feature type="compositionally biased region" description="Polar residues" evidence="1">
    <location>
        <begin position="1"/>
        <end position="10"/>
    </location>
</feature>
<dbReference type="EMBL" id="RYZI01000091">
    <property type="protein sequence ID" value="RWA11068.1"/>
    <property type="molecule type" value="Genomic_DNA"/>
</dbReference>
<gene>
    <name evidence="2" type="ORF">EKO27_g4033</name>
</gene>
<evidence type="ECO:0000313" key="2">
    <source>
        <dbReference type="EMBL" id="RWA11068.1"/>
    </source>
</evidence>
<reference evidence="2 3" key="1">
    <citation type="submission" date="2018-12" db="EMBL/GenBank/DDBJ databases">
        <title>Draft genome sequence of Xylaria grammica IHI A82.</title>
        <authorList>
            <person name="Buettner E."/>
            <person name="Kellner H."/>
        </authorList>
    </citation>
    <scope>NUCLEOTIDE SEQUENCE [LARGE SCALE GENOMIC DNA]</scope>
    <source>
        <strain evidence="2 3">IHI A82</strain>
    </source>
</reference>
<protein>
    <submittedName>
        <fullName evidence="2">Uncharacterized protein</fullName>
    </submittedName>
</protein>
<sequence length="214" mass="23655">MATRPSTHTEQGAKISPSLINPVNHPRSNEPTPDMSRASDQGQPSSATRHNGTGQDEQSIDTKSNVSNDIPGDEVPTLSQADIQKAKLQQGSNNIVDDYGRFQYNNATRNSIVNYELNSIIEQPGLFPPESDHPALRVEAEAGRFKLYERRRGAGEESPEIIDLTEYGPPTRAEAGPSEETRLWQQSSSASHNKNSRRADAMPNRIRQNQILPN</sequence>
<feature type="compositionally biased region" description="Polar residues" evidence="1">
    <location>
        <begin position="183"/>
        <end position="193"/>
    </location>
</feature>
<name>A0A439D9I0_9PEZI</name>
<keyword evidence="3" id="KW-1185">Reference proteome</keyword>
<evidence type="ECO:0000313" key="3">
    <source>
        <dbReference type="Proteomes" id="UP000286045"/>
    </source>
</evidence>
<dbReference type="Proteomes" id="UP000286045">
    <property type="component" value="Unassembled WGS sequence"/>
</dbReference>
<comment type="caution">
    <text evidence="2">The sequence shown here is derived from an EMBL/GenBank/DDBJ whole genome shotgun (WGS) entry which is preliminary data.</text>
</comment>
<proteinExistence type="predicted"/>
<dbReference type="AlphaFoldDB" id="A0A439D9I0"/>
<feature type="region of interest" description="Disordered" evidence="1">
    <location>
        <begin position="1"/>
        <end position="78"/>
    </location>
</feature>
<organism evidence="2 3">
    <name type="scientific">Xylaria grammica</name>
    <dbReference type="NCBI Taxonomy" id="363999"/>
    <lineage>
        <taxon>Eukaryota</taxon>
        <taxon>Fungi</taxon>
        <taxon>Dikarya</taxon>
        <taxon>Ascomycota</taxon>
        <taxon>Pezizomycotina</taxon>
        <taxon>Sordariomycetes</taxon>
        <taxon>Xylariomycetidae</taxon>
        <taxon>Xylariales</taxon>
        <taxon>Xylariaceae</taxon>
        <taxon>Xylaria</taxon>
    </lineage>
</organism>
<feature type="compositionally biased region" description="Polar residues" evidence="1">
    <location>
        <begin position="38"/>
        <end position="68"/>
    </location>
</feature>